<evidence type="ECO:0000313" key="2">
    <source>
        <dbReference type="EMBL" id="MFB9098148.1"/>
    </source>
</evidence>
<keyword evidence="1" id="KW-0175">Coiled coil</keyword>
<sequence>MDIDNKNTLENLCEKHSIWIIKYISKTYICPLFLIWYRDNEGTERLLSYKNEKTFTTNSLKNLKEKIQSLHSELVLFEGLDVWLEEANDFTIVATNNYNVKKTIKCIRKDNFGIEVIEEIINFISLFDNFVYQDQDNNFLQIHLENNTLEEIVDYYYYNCIFWPRFYEKDKFEASTRPSLEINKKELVNQFNEIVEIFETSFKQI</sequence>
<feature type="coiled-coil region" evidence="1">
    <location>
        <begin position="46"/>
        <end position="80"/>
    </location>
</feature>
<proteinExistence type="predicted"/>
<gene>
    <name evidence="2" type="ORF">ACFFVF_16640</name>
</gene>
<evidence type="ECO:0008006" key="4">
    <source>
        <dbReference type="Google" id="ProtNLM"/>
    </source>
</evidence>
<evidence type="ECO:0000256" key="1">
    <source>
        <dbReference type="SAM" id="Coils"/>
    </source>
</evidence>
<comment type="caution">
    <text evidence="2">The sequence shown here is derived from an EMBL/GenBank/DDBJ whole genome shotgun (WGS) entry which is preliminary data.</text>
</comment>
<accession>A0ABV5GS19</accession>
<keyword evidence="3" id="KW-1185">Reference proteome</keyword>
<dbReference type="EMBL" id="JBHMEY010000067">
    <property type="protein sequence ID" value="MFB9098148.1"/>
    <property type="molecule type" value="Genomic_DNA"/>
</dbReference>
<name>A0ABV5GS19_9FLAO</name>
<reference evidence="2 3" key="1">
    <citation type="submission" date="2024-09" db="EMBL/GenBank/DDBJ databases">
        <authorList>
            <person name="Sun Q."/>
            <person name="Mori K."/>
        </authorList>
    </citation>
    <scope>NUCLEOTIDE SEQUENCE [LARGE SCALE GENOMIC DNA]</scope>
    <source>
        <strain evidence="2 3">CECT 7955</strain>
    </source>
</reference>
<dbReference type="RefSeq" id="WP_236456235.1">
    <property type="nucleotide sequence ID" value="NZ_CBCSGE010000003.1"/>
</dbReference>
<organism evidence="2 3">
    <name type="scientific">Flavobacterium jumunjinense</name>
    <dbReference type="NCBI Taxonomy" id="998845"/>
    <lineage>
        <taxon>Bacteria</taxon>
        <taxon>Pseudomonadati</taxon>
        <taxon>Bacteroidota</taxon>
        <taxon>Flavobacteriia</taxon>
        <taxon>Flavobacteriales</taxon>
        <taxon>Flavobacteriaceae</taxon>
        <taxon>Flavobacterium</taxon>
    </lineage>
</organism>
<protein>
    <recommendedName>
        <fullName evidence="4">DUF695 domain-containing protein</fullName>
    </recommendedName>
</protein>
<evidence type="ECO:0000313" key="3">
    <source>
        <dbReference type="Proteomes" id="UP001589607"/>
    </source>
</evidence>
<dbReference type="Proteomes" id="UP001589607">
    <property type="component" value="Unassembled WGS sequence"/>
</dbReference>